<evidence type="ECO:0000256" key="2">
    <source>
        <dbReference type="ARBA" id="ARBA00023002"/>
    </source>
</evidence>
<comment type="similarity">
    <text evidence="1">Belongs to the short-chain dehydrogenases/reductases (SDR) family.</text>
</comment>
<dbReference type="NCBIfam" id="NF005559">
    <property type="entry name" value="PRK07231.1"/>
    <property type="match status" value="1"/>
</dbReference>
<dbReference type="InterPro" id="IPR020904">
    <property type="entry name" value="Sc_DH/Rdtase_CS"/>
</dbReference>
<dbReference type="FunFam" id="3.40.50.720:FF:000084">
    <property type="entry name" value="Short-chain dehydrogenase reductase"/>
    <property type="match status" value="1"/>
</dbReference>
<keyword evidence="5" id="KW-1185">Reference proteome</keyword>
<keyword evidence="2" id="KW-0560">Oxidoreductase</keyword>
<gene>
    <name evidence="4" type="ORF">ACFSBW_12360</name>
</gene>
<organism evidence="4 5">
    <name type="scientific">Halohasta litorea</name>
    <dbReference type="NCBI Taxonomy" id="869891"/>
    <lineage>
        <taxon>Archaea</taxon>
        <taxon>Methanobacteriati</taxon>
        <taxon>Methanobacteriota</taxon>
        <taxon>Stenosarchaea group</taxon>
        <taxon>Halobacteria</taxon>
        <taxon>Halobacteriales</taxon>
        <taxon>Haloferacaceae</taxon>
        <taxon>Halohasta</taxon>
    </lineage>
</organism>
<accession>A0ABD6D8Z5</accession>
<dbReference type="AlphaFoldDB" id="A0ABD6D8Z5"/>
<dbReference type="GO" id="GO:0016491">
    <property type="term" value="F:oxidoreductase activity"/>
    <property type="evidence" value="ECO:0007669"/>
    <property type="project" value="UniProtKB-KW"/>
</dbReference>
<dbReference type="PANTHER" id="PTHR43639:SF1">
    <property type="entry name" value="SHORT-CHAIN DEHYDROGENASE_REDUCTASE FAMILY PROTEIN"/>
    <property type="match status" value="1"/>
</dbReference>
<dbReference type="Proteomes" id="UP001597052">
    <property type="component" value="Unassembled WGS sequence"/>
</dbReference>
<dbReference type="SUPFAM" id="SSF51735">
    <property type="entry name" value="NAD(P)-binding Rossmann-fold domains"/>
    <property type="match status" value="1"/>
</dbReference>
<sequence>MENLLQDETAVVTGGASGFGREIALTFADHGADVIVADIREDPREGGEPTHERIASETDRSAHYVECDVTNPGDLEVAVDAADELGGIDIMVNNAGITNETDFLEVTEEEYNQLMSINVKGVFFGCQAAGKKMLDNGGGKIVNMSSAAAYRAMAELSTYSASKAAVRTLTYAVADRLGGNDIRVNSINPGFSNTQMLENSELGSGIKGRIDAKLLKQTIPAGRFGEAEEVANVALFLASDMSSYVNGESILVDGGMIHT</sequence>
<dbReference type="CDD" id="cd05233">
    <property type="entry name" value="SDR_c"/>
    <property type="match status" value="1"/>
</dbReference>
<comment type="caution">
    <text evidence="4">The sequence shown here is derived from an EMBL/GenBank/DDBJ whole genome shotgun (WGS) entry which is preliminary data.</text>
</comment>
<name>A0ABD6D8Z5_9EURY</name>
<dbReference type="PRINTS" id="PR00080">
    <property type="entry name" value="SDRFAMILY"/>
</dbReference>
<evidence type="ECO:0000313" key="4">
    <source>
        <dbReference type="EMBL" id="MFD1642667.1"/>
    </source>
</evidence>
<dbReference type="InterPro" id="IPR057326">
    <property type="entry name" value="KR_dom"/>
</dbReference>
<evidence type="ECO:0000313" key="5">
    <source>
        <dbReference type="Proteomes" id="UP001597052"/>
    </source>
</evidence>
<proteinExistence type="inferred from homology"/>
<dbReference type="InterPro" id="IPR002347">
    <property type="entry name" value="SDR_fam"/>
</dbReference>
<dbReference type="SMART" id="SM00822">
    <property type="entry name" value="PKS_KR"/>
    <property type="match status" value="1"/>
</dbReference>
<evidence type="ECO:0000259" key="3">
    <source>
        <dbReference type="SMART" id="SM00822"/>
    </source>
</evidence>
<dbReference type="Gene3D" id="3.40.50.720">
    <property type="entry name" value="NAD(P)-binding Rossmann-like Domain"/>
    <property type="match status" value="1"/>
</dbReference>
<feature type="domain" description="Ketoreductase" evidence="3">
    <location>
        <begin position="8"/>
        <end position="194"/>
    </location>
</feature>
<evidence type="ECO:0000256" key="1">
    <source>
        <dbReference type="ARBA" id="ARBA00006484"/>
    </source>
</evidence>
<reference evidence="4 5" key="1">
    <citation type="journal article" date="2019" name="Int. J. Syst. Evol. Microbiol.">
        <title>The Global Catalogue of Microorganisms (GCM) 10K type strain sequencing project: providing services to taxonomists for standard genome sequencing and annotation.</title>
        <authorList>
            <consortium name="The Broad Institute Genomics Platform"/>
            <consortium name="The Broad Institute Genome Sequencing Center for Infectious Disease"/>
            <person name="Wu L."/>
            <person name="Ma J."/>
        </authorList>
    </citation>
    <scope>NUCLEOTIDE SEQUENCE [LARGE SCALE GENOMIC DNA]</scope>
    <source>
        <strain evidence="4 5">CGMCC 1.10593</strain>
    </source>
</reference>
<dbReference type="EMBL" id="JBHUDM010000003">
    <property type="protein sequence ID" value="MFD1642667.1"/>
    <property type="molecule type" value="Genomic_DNA"/>
</dbReference>
<dbReference type="InterPro" id="IPR036291">
    <property type="entry name" value="NAD(P)-bd_dom_sf"/>
</dbReference>
<protein>
    <submittedName>
        <fullName evidence="4">SDR family oxidoreductase</fullName>
    </submittedName>
</protein>
<dbReference type="Pfam" id="PF13561">
    <property type="entry name" value="adh_short_C2"/>
    <property type="match status" value="1"/>
</dbReference>
<dbReference type="PROSITE" id="PS00061">
    <property type="entry name" value="ADH_SHORT"/>
    <property type="match status" value="1"/>
</dbReference>
<dbReference type="PRINTS" id="PR00081">
    <property type="entry name" value="GDHRDH"/>
</dbReference>
<dbReference type="RefSeq" id="WP_256396066.1">
    <property type="nucleotide sequence ID" value="NZ_JANHDJ010000003.1"/>
</dbReference>
<dbReference type="PANTHER" id="PTHR43639">
    <property type="entry name" value="OXIDOREDUCTASE, SHORT-CHAIN DEHYDROGENASE/REDUCTASE FAMILY (AFU_ORTHOLOGUE AFUA_5G02870)"/>
    <property type="match status" value="1"/>
</dbReference>